<evidence type="ECO:0000313" key="9">
    <source>
        <dbReference type="Proteomes" id="UP000552241"/>
    </source>
</evidence>
<gene>
    <name evidence="7 8" type="primary">atpH</name>
    <name evidence="8" type="ORF">HU137_03645</name>
</gene>
<reference evidence="8 9" key="1">
    <citation type="submission" date="2020-07" db="EMBL/GenBank/DDBJ databases">
        <title>Moheibacter lacus sp. nov., a member of the family Flavobacteriaceae isolated from freshwater lake sediment.</title>
        <authorList>
            <person name="Liu Y."/>
        </authorList>
    </citation>
    <scope>NUCLEOTIDE SEQUENCE [LARGE SCALE GENOMIC DNA]</scope>
    <source>
        <strain evidence="8 9">BDHS18</strain>
    </source>
</reference>
<keyword evidence="7" id="KW-0139">CF(1)</keyword>
<keyword evidence="9" id="KW-1185">Reference proteome</keyword>
<dbReference type="InterPro" id="IPR026015">
    <property type="entry name" value="ATP_synth_OSCP/delta_N_sf"/>
</dbReference>
<evidence type="ECO:0000256" key="4">
    <source>
        <dbReference type="ARBA" id="ARBA00023065"/>
    </source>
</evidence>
<keyword evidence="4 7" id="KW-0406">Ion transport</keyword>
<dbReference type="SUPFAM" id="SSF47928">
    <property type="entry name" value="N-terminal domain of the delta subunit of the F1F0-ATP synthase"/>
    <property type="match status" value="1"/>
</dbReference>
<accession>A0A838ZR86</accession>
<evidence type="ECO:0000313" key="8">
    <source>
        <dbReference type="EMBL" id="MBA5628862.1"/>
    </source>
</evidence>
<comment type="subcellular location">
    <subcellularLocation>
        <location evidence="7">Cell membrane</location>
        <topology evidence="7">Peripheral membrane protein</topology>
    </subcellularLocation>
    <subcellularLocation>
        <location evidence="1">Membrane</location>
    </subcellularLocation>
</comment>
<dbReference type="Gene3D" id="1.10.520.20">
    <property type="entry name" value="N-terminal domain of the delta subunit of the F1F0-ATP synthase"/>
    <property type="match status" value="1"/>
</dbReference>
<dbReference type="EMBL" id="JACDZE010000001">
    <property type="protein sequence ID" value="MBA5628862.1"/>
    <property type="molecule type" value="Genomic_DNA"/>
</dbReference>
<proteinExistence type="inferred from homology"/>
<evidence type="ECO:0000256" key="1">
    <source>
        <dbReference type="ARBA" id="ARBA00004370"/>
    </source>
</evidence>
<dbReference type="SUPFAM" id="SSF160527">
    <property type="entry name" value="V-type ATPase subunit E-like"/>
    <property type="match status" value="1"/>
</dbReference>
<comment type="function">
    <text evidence="7">This protein is part of the stalk that links CF(0) to CF(1). It either transmits conformational changes from CF(0) to CF(1) or is implicated in proton conduction.</text>
</comment>
<evidence type="ECO:0000256" key="5">
    <source>
        <dbReference type="ARBA" id="ARBA00023136"/>
    </source>
</evidence>
<evidence type="ECO:0000256" key="6">
    <source>
        <dbReference type="ARBA" id="ARBA00023310"/>
    </source>
</evidence>
<dbReference type="PANTHER" id="PTHR11910">
    <property type="entry name" value="ATP SYNTHASE DELTA CHAIN"/>
    <property type="match status" value="1"/>
</dbReference>
<keyword evidence="6 7" id="KW-0066">ATP synthesis</keyword>
<dbReference type="GO" id="GO:0046933">
    <property type="term" value="F:proton-transporting ATP synthase activity, rotational mechanism"/>
    <property type="evidence" value="ECO:0007669"/>
    <property type="project" value="UniProtKB-UniRule"/>
</dbReference>
<name>A0A838ZR86_9FLAO</name>
<dbReference type="AlphaFoldDB" id="A0A838ZR86"/>
<comment type="caution">
    <text evidence="8">The sequence shown here is derived from an EMBL/GenBank/DDBJ whole genome shotgun (WGS) entry which is preliminary data.</text>
</comment>
<keyword evidence="2 7" id="KW-0813">Transport</keyword>
<comment type="similarity">
    <text evidence="7">Belongs to the ATPase delta chain family.</text>
</comment>
<protein>
    <recommendedName>
        <fullName evidence="7">ATP synthase subunit delta</fullName>
    </recommendedName>
    <alternativeName>
        <fullName evidence="7">ATP synthase F(1) sector subunit delta</fullName>
    </alternativeName>
    <alternativeName>
        <fullName evidence="7">F-type ATPase subunit delta</fullName>
        <shortName evidence="7">F-ATPase subunit delta</shortName>
    </alternativeName>
</protein>
<dbReference type="RefSeq" id="WP_182042443.1">
    <property type="nucleotide sequence ID" value="NZ_JACDZE010000001.1"/>
</dbReference>
<keyword evidence="3 7" id="KW-0375">Hydrogen ion transport</keyword>
<dbReference type="GO" id="GO:0045259">
    <property type="term" value="C:proton-transporting ATP synthase complex"/>
    <property type="evidence" value="ECO:0007669"/>
    <property type="project" value="UniProtKB-KW"/>
</dbReference>
<evidence type="ECO:0000256" key="7">
    <source>
        <dbReference type="HAMAP-Rule" id="MF_01416"/>
    </source>
</evidence>
<dbReference type="InterPro" id="IPR000711">
    <property type="entry name" value="ATPase_OSCP/dsu"/>
</dbReference>
<sequence length="186" mass="21033">MAGFRAAKRYAKGLMQFATETGKGAEINQEMEDLKNSIQSSRELAQFLSSPVLDSRKKNAIAKELFKDFSPASQNFIKLVIDQRREGMLKQIATQFNEIYDKSNNVRTAEVITATELNDGLVQDILSKAKSTMGENFTYKIENKINPDLIGGFILRVGDKQIDTSVRSRLNKLKKEFEINDYVAKI</sequence>
<keyword evidence="7" id="KW-1003">Cell membrane</keyword>
<comment type="function">
    <text evidence="7">F(1)F(0) ATP synthase produces ATP from ADP in the presence of a proton or sodium gradient. F-type ATPases consist of two structural domains, F(1) containing the extramembraneous catalytic core and F(0) containing the membrane proton channel, linked together by a central stalk and a peripheral stalk. During catalysis, ATP synthesis in the catalytic domain of F(1) is coupled via a rotary mechanism of the central stalk subunits to proton translocation.</text>
</comment>
<dbReference type="Pfam" id="PF00213">
    <property type="entry name" value="OSCP"/>
    <property type="match status" value="1"/>
</dbReference>
<organism evidence="8 9">
    <name type="scientific">Moheibacter lacus</name>
    <dbReference type="NCBI Taxonomy" id="2745851"/>
    <lineage>
        <taxon>Bacteria</taxon>
        <taxon>Pseudomonadati</taxon>
        <taxon>Bacteroidota</taxon>
        <taxon>Flavobacteriia</taxon>
        <taxon>Flavobacteriales</taxon>
        <taxon>Weeksellaceae</taxon>
        <taxon>Moheibacter</taxon>
    </lineage>
</organism>
<dbReference type="PRINTS" id="PR00125">
    <property type="entry name" value="ATPASEDELTA"/>
</dbReference>
<evidence type="ECO:0000256" key="2">
    <source>
        <dbReference type="ARBA" id="ARBA00022448"/>
    </source>
</evidence>
<evidence type="ECO:0000256" key="3">
    <source>
        <dbReference type="ARBA" id="ARBA00022781"/>
    </source>
</evidence>
<dbReference type="GO" id="GO:0005886">
    <property type="term" value="C:plasma membrane"/>
    <property type="evidence" value="ECO:0007669"/>
    <property type="project" value="UniProtKB-SubCell"/>
</dbReference>
<dbReference type="HAMAP" id="MF_01416">
    <property type="entry name" value="ATP_synth_delta_bact"/>
    <property type="match status" value="1"/>
</dbReference>
<dbReference type="NCBIfam" id="TIGR01145">
    <property type="entry name" value="ATP_synt_delta"/>
    <property type="match status" value="1"/>
</dbReference>
<keyword evidence="5 7" id="KW-0472">Membrane</keyword>
<dbReference type="Proteomes" id="UP000552241">
    <property type="component" value="Unassembled WGS sequence"/>
</dbReference>